<feature type="transmembrane region" description="Helical" evidence="7">
    <location>
        <begin position="63"/>
        <end position="81"/>
    </location>
</feature>
<evidence type="ECO:0000313" key="8">
    <source>
        <dbReference type="EMBL" id="RKP25804.1"/>
    </source>
</evidence>
<feature type="transmembrane region" description="Helical" evidence="7">
    <location>
        <begin position="162"/>
        <end position="190"/>
    </location>
</feature>
<evidence type="ECO:0000256" key="6">
    <source>
        <dbReference type="ARBA" id="ARBA00023136"/>
    </source>
</evidence>
<dbReference type="GO" id="GO:0015205">
    <property type="term" value="F:nucleobase transmembrane transporter activity"/>
    <property type="evidence" value="ECO:0007669"/>
    <property type="project" value="TreeGrafter"/>
</dbReference>
<dbReference type="InterPro" id="IPR002259">
    <property type="entry name" value="Eqnu_transpt"/>
</dbReference>
<evidence type="ECO:0000256" key="7">
    <source>
        <dbReference type="SAM" id="Phobius"/>
    </source>
</evidence>
<gene>
    <name evidence="8" type="ORF">SYNPS1DRAFT_28473</name>
</gene>
<protein>
    <submittedName>
        <fullName evidence="8">Nucleoside transporter-domain-containing protein</fullName>
    </submittedName>
</protein>
<dbReference type="Proteomes" id="UP000278143">
    <property type="component" value="Unassembled WGS sequence"/>
</dbReference>
<keyword evidence="4 7" id="KW-0812">Transmembrane</keyword>
<feature type="transmembrane region" description="Helical" evidence="7">
    <location>
        <begin position="388"/>
        <end position="407"/>
    </location>
</feature>
<comment type="subcellular location">
    <subcellularLocation>
        <location evidence="1">Membrane</location>
        <topology evidence="1">Multi-pass membrane protein</topology>
    </subcellularLocation>
</comment>
<dbReference type="EMBL" id="KZ989610">
    <property type="protein sequence ID" value="RKP25804.1"/>
    <property type="molecule type" value="Genomic_DNA"/>
</dbReference>
<dbReference type="PIRSF" id="PIRSF016379">
    <property type="entry name" value="ENT"/>
    <property type="match status" value="1"/>
</dbReference>
<name>A0A4P9Z098_9FUNG</name>
<feature type="transmembrane region" description="Helical" evidence="7">
    <location>
        <begin position="419"/>
        <end position="440"/>
    </location>
</feature>
<evidence type="ECO:0000256" key="4">
    <source>
        <dbReference type="ARBA" id="ARBA00022692"/>
    </source>
</evidence>
<dbReference type="Pfam" id="PF01733">
    <property type="entry name" value="Nucleoside_tran"/>
    <property type="match status" value="1"/>
</dbReference>
<organism evidence="8 9">
    <name type="scientific">Syncephalis pseudoplumigaleata</name>
    <dbReference type="NCBI Taxonomy" id="1712513"/>
    <lineage>
        <taxon>Eukaryota</taxon>
        <taxon>Fungi</taxon>
        <taxon>Fungi incertae sedis</taxon>
        <taxon>Zoopagomycota</taxon>
        <taxon>Zoopagomycotina</taxon>
        <taxon>Zoopagomycetes</taxon>
        <taxon>Zoopagales</taxon>
        <taxon>Piptocephalidaceae</taxon>
        <taxon>Syncephalis</taxon>
    </lineage>
</organism>
<dbReference type="GO" id="GO:0005886">
    <property type="term" value="C:plasma membrane"/>
    <property type="evidence" value="ECO:0007669"/>
    <property type="project" value="TreeGrafter"/>
</dbReference>
<sequence>MASSNKHGRHSTNDPALRRSTDATAVYQPAAAWVCDDTDVDEAAPLLGPASRHGVSARGVRQTYATFLLLGFLSLMPWCMFTNAFEYFRVRFAGSMFADNFASYLSFGYTGTSMLTMLLATSYQHRARKTRDIILAAIVIAAMFVVVAAMTQMESLAPEHCFYVVLAASTLSSAASAVLQVYSFAILAWFPPINIQATLNGQGVAGLLSSVLQLISALNGVEGPTPTGESDAGTRTLVVFALAATSGAAVAVNFAQFINSAPYRDGMAEREVSARRAAIRDEPPPHAKHTAAALLRGDDAIPSAADASPTPAQVIAKIWRPALTSWLIFTVTISLFPSITSKIIPPGSVTPYQRELFVAVHFLLFNFCDWLGRMIPVFVYAAPLRNNALLLGAALLRIAFIPAILLCNIQDPNRWYTPLLPNSLLFLGILMLLALTNGWYTSMAFLNAPLLVTGMERPLASTFMAVALSTGLASGSAFSFAMQGIVCGCNPFIGGT</sequence>
<feature type="transmembrane region" description="Helical" evidence="7">
    <location>
        <begin position="237"/>
        <end position="258"/>
    </location>
</feature>
<feature type="transmembrane region" description="Helical" evidence="7">
    <location>
        <begin position="133"/>
        <end position="150"/>
    </location>
</feature>
<evidence type="ECO:0000256" key="2">
    <source>
        <dbReference type="ARBA" id="ARBA00007965"/>
    </source>
</evidence>
<accession>A0A4P9Z098</accession>
<comment type="similarity">
    <text evidence="2">Belongs to the SLC29A/ENT transporter (TC 2.A.57) family.</text>
</comment>
<feature type="transmembrane region" description="Helical" evidence="7">
    <location>
        <begin position="326"/>
        <end position="344"/>
    </location>
</feature>
<keyword evidence="3" id="KW-0813">Transport</keyword>
<proteinExistence type="inferred from homology"/>
<feature type="transmembrane region" description="Helical" evidence="7">
    <location>
        <begin position="101"/>
        <end position="121"/>
    </location>
</feature>
<dbReference type="PANTHER" id="PTHR10332:SF88">
    <property type="entry name" value="EQUILIBRATIVE NUCLEOSIDE TRANSPORTER 1, ISOFORM A"/>
    <property type="match status" value="1"/>
</dbReference>
<dbReference type="GO" id="GO:0000329">
    <property type="term" value="C:fungal-type vacuole membrane"/>
    <property type="evidence" value="ECO:0007669"/>
    <property type="project" value="TreeGrafter"/>
</dbReference>
<evidence type="ECO:0000313" key="9">
    <source>
        <dbReference type="Proteomes" id="UP000278143"/>
    </source>
</evidence>
<feature type="transmembrane region" description="Helical" evidence="7">
    <location>
        <begin position="460"/>
        <end position="481"/>
    </location>
</feature>
<keyword evidence="5 7" id="KW-1133">Transmembrane helix</keyword>
<reference evidence="9" key="1">
    <citation type="journal article" date="2018" name="Nat. Microbiol.">
        <title>Leveraging single-cell genomics to expand the fungal tree of life.</title>
        <authorList>
            <person name="Ahrendt S.R."/>
            <person name="Quandt C.A."/>
            <person name="Ciobanu D."/>
            <person name="Clum A."/>
            <person name="Salamov A."/>
            <person name="Andreopoulos B."/>
            <person name="Cheng J.F."/>
            <person name="Woyke T."/>
            <person name="Pelin A."/>
            <person name="Henrissat B."/>
            <person name="Reynolds N.K."/>
            <person name="Benny G.L."/>
            <person name="Smith M.E."/>
            <person name="James T.Y."/>
            <person name="Grigoriev I.V."/>
        </authorList>
    </citation>
    <scope>NUCLEOTIDE SEQUENCE [LARGE SCALE GENOMIC DNA]</scope>
    <source>
        <strain evidence="9">Benny S71-1</strain>
    </source>
</reference>
<dbReference type="OrthoDB" id="46396at2759"/>
<evidence type="ECO:0000256" key="3">
    <source>
        <dbReference type="ARBA" id="ARBA00022448"/>
    </source>
</evidence>
<keyword evidence="9" id="KW-1185">Reference proteome</keyword>
<feature type="transmembrane region" description="Helical" evidence="7">
    <location>
        <begin position="356"/>
        <end position="382"/>
    </location>
</feature>
<dbReference type="PANTHER" id="PTHR10332">
    <property type="entry name" value="EQUILIBRATIVE NUCLEOSIDE TRANSPORTER"/>
    <property type="match status" value="1"/>
</dbReference>
<evidence type="ECO:0000256" key="1">
    <source>
        <dbReference type="ARBA" id="ARBA00004141"/>
    </source>
</evidence>
<dbReference type="PRINTS" id="PR01130">
    <property type="entry name" value="DERENTRNSPRT"/>
</dbReference>
<dbReference type="AlphaFoldDB" id="A0A4P9Z098"/>
<keyword evidence="6 7" id="KW-0472">Membrane</keyword>
<evidence type="ECO:0000256" key="5">
    <source>
        <dbReference type="ARBA" id="ARBA00022989"/>
    </source>
</evidence>
<dbReference type="GO" id="GO:0034257">
    <property type="term" value="F:nicotinamide riboside transmembrane transporter activity"/>
    <property type="evidence" value="ECO:0007669"/>
    <property type="project" value="TreeGrafter"/>
</dbReference>